<reference evidence="1" key="2">
    <citation type="journal article" date="2015" name="Fish Shellfish Immunol.">
        <title>Early steps in the European eel (Anguilla anguilla)-Vibrio vulnificus interaction in the gills: Role of the RtxA13 toxin.</title>
        <authorList>
            <person name="Callol A."/>
            <person name="Pajuelo D."/>
            <person name="Ebbesson L."/>
            <person name="Teles M."/>
            <person name="MacKenzie S."/>
            <person name="Amaro C."/>
        </authorList>
    </citation>
    <scope>NUCLEOTIDE SEQUENCE</scope>
</reference>
<reference evidence="1" key="1">
    <citation type="submission" date="2014-11" db="EMBL/GenBank/DDBJ databases">
        <authorList>
            <person name="Amaro Gonzalez C."/>
        </authorList>
    </citation>
    <scope>NUCLEOTIDE SEQUENCE</scope>
</reference>
<name>A0A0E9RCK4_ANGAN</name>
<accession>A0A0E9RCK4</accession>
<sequence length="13" mass="1524">MRVFTVCSNTQHT</sequence>
<organism evidence="1">
    <name type="scientific">Anguilla anguilla</name>
    <name type="common">European freshwater eel</name>
    <name type="synonym">Muraena anguilla</name>
    <dbReference type="NCBI Taxonomy" id="7936"/>
    <lineage>
        <taxon>Eukaryota</taxon>
        <taxon>Metazoa</taxon>
        <taxon>Chordata</taxon>
        <taxon>Craniata</taxon>
        <taxon>Vertebrata</taxon>
        <taxon>Euteleostomi</taxon>
        <taxon>Actinopterygii</taxon>
        <taxon>Neopterygii</taxon>
        <taxon>Teleostei</taxon>
        <taxon>Anguilliformes</taxon>
        <taxon>Anguillidae</taxon>
        <taxon>Anguilla</taxon>
    </lineage>
</organism>
<dbReference type="EMBL" id="GBXM01082499">
    <property type="protein sequence ID" value="JAH26078.1"/>
    <property type="molecule type" value="Transcribed_RNA"/>
</dbReference>
<protein>
    <submittedName>
        <fullName evidence="1">Uncharacterized protein</fullName>
    </submittedName>
</protein>
<evidence type="ECO:0000313" key="1">
    <source>
        <dbReference type="EMBL" id="JAH26078.1"/>
    </source>
</evidence>
<proteinExistence type="predicted"/>